<keyword evidence="4" id="KW-1185">Reference proteome</keyword>
<comment type="caution">
    <text evidence="3">The sequence shown here is derived from an EMBL/GenBank/DDBJ whole genome shotgun (WGS) entry which is preliminary data.</text>
</comment>
<dbReference type="EMBL" id="MU793858">
    <property type="protein sequence ID" value="KAJ3780204.1"/>
    <property type="molecule type" value="Genomic_DNA"/>
</dbReference>
<accession>A0AA38K7L1</accession>
<organism evidence="3 4">
    <name type="scientific">Lentinula aff. detonsa</name>
    <dbReference type="NCBI Taxonomy" id="2804958"/>
    <lineage>
        <taxon>Eukaryota</taxon>
        <taxon>Fungi</taxon>
        <taxon>Dikarya</taxon>
        <taxon>Basidiomycota</taxon>
        <taxon>Agaricomycotina</taxon>
        <taxon>Agaricomycetes</taxon>
        <taxon>Agaricomycetidae</taxon>
        <taxon>Agaricales</taxon>
        <taxon>Marasmiineae</taxon>
        <taxon>Omphalotaceae</taxon>
        <taxon>Lentinula</taxon>
    </lineage>
</organism>
<feature type="transmembrane region" description="Helical" evidence="1">
    <location>
        <begin position="42"/>
        <end position="60"/>
    </location>
</feature>
<protein>
    <submittedName>
        <fullName evidence="3">Uncharacterized protein</fullName>
    </submittedName>
</protein>
<evidence type="ECO:0000313" key="3">
    <source>
        <dbReference type="EMBL" id="KAJ3780204.1"/>
    </source>
</evidence>
<evidence type="ECO:0000313" key="4">
    <source>
        <dbReference type="Proteomes" id="UP001163798"/>
    </source>
</evidence>
<evidence type="ECO:0000256" key="2">
    <source>
        <dbReference type="SAM" id="SignalP"/>
    </source>
</evidence>
<reference evidence="3" key="1">
    <citation type="submission" date="2022-08" db="EMBL/GenBank/DDBJ databases">
        <authorList>
            <consortium name="DOE Joint Genome Institute"/>
            <person name="Min B."/>
            <person name="Riley R."/>
            <person name="Sierra-Patev S."/>
            <person name="Naranjo-Ortiz M."/>
            <person name="Looney B."/>
            <person name="Konkel Z."/>
            <person name="Slot J.C."/>
            <person name="Sakamoto Y."/>
            <person name="Steenwyk J.L."/>
            <person name="Rokas A."/>
            <person name="Carro J."/>
            <person name="Camarero S."/>
            <person name="Ferreira P."/>
            <person name="Molpeceres G."/>
            <person name="Ruiz-Duenas F.J."/>
            <person name="Serrano A."/>
            <person name="Henrissat B."/>
            <person name="Drula E."/>
            <person name="Hughes K.W."/>
            <person name="Mata J.L."/>
            <person name="Ishikawa N.K."/>
            <person name="Vargas-Isla R."/>
            <person name="Ushijima S."/>
            <person name="Smith C.A."/>
            <person name="Ahrendt S."/>
            <person name="Andreopoulos W."/>
            <person name="He G."/>
            <person name="Labutti K."/>
            <person name="Lipzen A."/>
            <person name="Ng V."/>
            <person name="Sandor L."/>
            <person name="Barry K."/>
            <person name="Martinez A.T."/>
            <person name="Xiao Y."/>
            <person name="Gibbons J.G."/>
            <person name="Terashima K."/>
            <person name="Hibbett D.S."/>
            <person name="Grigoriev I.V."/>
        </authorList>
    </citation>
    <scope>NUCLEOTIDE SEQUENCE</scope>
    <source>
        <strain evidence="3">TFB10291</strain>
    </source>
</reference>
<dbReference type="Proteomes" id="UP001163798">
    <property type="component" value="Unassembled WGS sequence"/>
</dbReference>
<proteinExistence type="predicted"/>
<keyword evidence="2" id="KW-0732">Signal</keyword>
<feature type="signal peptide" evidence="2">
    <location>
        <begin position="1"/>
        <end position="18"/>
    </location>
</feature>
<evidence type="ECO:0000256" key="1">
    <source>
        <dbReference type="SAM" id="Phobius"/>
    </source>
</evidence>
<sequence length="92" mass="10072">MSKNSLFVVLCSMVQVSAHQIAQVEHLQNLCTRKRQPGKFKSLVMATVLAVMAGVLGTVGSMSHDVTTSSVSFCDIMENRPGILLFFCNYAF</sequence>
<keyword evidence="1" id="KW-0812">Transmembrane</keyword>
<keyword evidence="1" id="KW-1133">Transmembrane helix</keyword>
<name>A0AA38K7L1_9AGAR</name>
<gene>
    <name evidence="3" type="ORF">GGU10DRAFT_369837</name>
</gene>
<keyword evidence="1" id="KW-0472">Membrane</keyword>
<dbReference type="AlphaFoldDB" id="A0AA38K7L1"/>
<feature type="chain" id="PRO_5041456678" evidence="2">
    <location>
        <begin position="19"/>
        <end position="92"/>
    </location>
</feature>